<sequence>MNRAKIQDYIDQRVEERRGTFRSRMVDDTHLEINKHVYEIVFDKNNAFNLDSFTDRFSMILSKYNYIVGDWGYGQLRLRGFYDKDNPLFKPDQGVDTIQDYLYEECNFGCNYFILHNLEVNIPKQGRRKRYRRPEIKEKKRKIAEPSLRRRHNQEVRRVRHNKKPHFVIKKRGNQS</sequence>
<keyword evidence="3" id="KW-1185">Reference proteome</keyword>
<dbReference type="RefSeq" id="WP_204785368.1">
    <property type="nucleotide sequence ID" value="NZ_CALVGD010000094.1"/>
</dbReference>
<dbReference type="Pfam" id="PF06265">
    <property type="entry name" value="YutD-like"/>
    <property type="match status" value="1"/>
</dbReference>
<organism evidence="2 3">
    <name type="scientific">Limosilactobacillus coleohominis</name>
    <dbReference type="NCBI Taxonomy" id="181675"/>
    <lineage>
        <taxon>Bacteria</taxon>
        <taxon>Bacillati</taxon>
        <taxon>Bacillota</taxon>
        <taxon>Bacilli</taxon>
        <taxon>Lactobacillales</taxon>
        <taxon>Lactobacillaceae</taxon>
        <taxon>Limosilactobacillus</taxon>
    </lineage>
</organism>
<dbReference type="EMBL" id="JACJKU010000068">
    <property type="protein sequence ID" value="MBM6941112.1"/>
    <property type="molecule type" value="Genomic_DNA"/>
</dbReference>
<feature type="compositionally biased region" description="Basic residues" evidence="1">
    <location>
        <begin position="158"/>
        <end position="176"/>
    </location>
</feature>
<gene>
    <name evidence="2" type="ORF">H5975_06485</name>
</gene>
<dbReference type="InterPro" id="IPR038141">
    <property type="entry name" value="YutD-like_sf"/>
</dbReference>
<dbReference type="Proteomes" id="UP000785625">
    <property type="component" value="Unassembled WGS sequence"/>
</dbReference>
<evidence type="ECO:0000313" key="2">
    <source>
        <dbReference type="EMBL" id="MBM6941112.1"/>
    </source>
</evidence>
<evidence type="ECO:0000256" key="1">
    <source>
        <dbReference type="SAM" id="MobiDB-lite"/>
    </source>
</evidence>
<protein>
    <submittedName>
        <fullName evidence="2">YutD family protein</fullName>
    </submittedName>
</protein>
<comment type="caution">
    <text evidence="2">The sequence shown here is derived from an EMBL/GenBank/DDBJ whole genome shotgun (WGS) entry which is preliminary data.</text>
</comment>
<feature type="region of interest" description="Disordered" evidence="1">
    <location>
        <begin position="138"/>
        <end position="176"/>
    </location>
</feature>
<accession>A0ABS2GXU8</accession>
<dbReference type="InterPro" id="IPR009370">
    <property type="entry name" value="YutD-like"/>
</dbReference>
<reference evidence="2 3" key="1">
    <citation type="journal article" date="2021" name="Sci. Rep.">
        <title>The distribution of antibiotic resistance genes in chicken gut microbiota commensals.</title>
        <authorList>
            <person name="Juricova H."/>
            <person name="Matiasovicova J."/>
            <person name="Kubasova T."/>
            <person name="Cejkova D."/>
            <person name="Rychlik I."/>
        </authorList>
    </citation>
    <scope>NUCLEOTIDE SEQUENCE [LARGE SCALE GENOMIC DNA]</scope>
    <source>
        <strain evidence="2 3">An574</strain>
    </source>
</reference>
<dbReference type="Gene3D" id="3.50.4.20">
    <property type="match status" value="1"/>
</dbReference>
<proteinExistence type="predicted"/>
<feature type="compositionally biased region" description="Basic and acidic residues" evidence="1">
    <location>
        <begin position="138"/>
        <end position="157"/>
    </location>
</feature>
<evidence type="ECO:0000313" key="3">
    <source>
        <dbReference type="Proteomes" id="UP000785625"/>
    </source>
</evidence>
<name>A0ABS2GXU8_9LACO</name>